<reference evidence="4" key="1">
    <citation type="journal article" date="2019" name="Int. J. Syst. Evol. Microbiol.">
        <title>The Global Catalogue of Microorganisms (GCM) 10K type strain sequencing project: providing services to taxonomists for standard genome sequencing and annotation.</title>
        <authorList>
            <consortium name="The Broad Institute Genomics Platform"/>
            <consortium name="The Broad Institute Genome Sequencing Center for Infectious Disease"/>
            <person name="Wu L."/>
            <person name="Ma J."/>
        </authorList>
    </citation>
    <scope>NUCLEOTIDE SEQUENCE [LARGE SCALE GENOMIC DNA]</scope>
    <source>
        <strain evidence="4">CGMCC 1.10992</strain>
    </source>
</reference>
<dbReference type="NCBIfam" id="TIGR03999">
    <property type="entry name" value="thiol_BshA"/>
    <property type="match status" value="1"/>
</dbReference>
<evidence type="ECO:0000259" key="1">
    <source>
        <dbReference type="Pfam" id="PF00534"/>
    </source>
</evidence>
<organism evidence="3 4">
    <name type="scientific">Corallincola platygyrae</name>
    <dbReference type="NCBI Taxonomy" id="1193278"/>
    <lineage>
        <taxon>Bacteria</taxon>
        <taxon>Pseudomonadati</taxon>
        <taxon>Pseudomonadota</taxon>
        <taxon>Gammaproteobacteria</taxon>
        <taxon>Alteromonadales</taxon>
        <taxon>Psychromonadaceae</taxon>
        <taxon>Corallincola</taxon>
    </lineage>
</organism>
<dbReference type="SUPFAM" id="SSF53756">
    <property type="entry name" value="UDP-Glycosyltransferase/glycogen phosphorylase"/>
    <property type="match status" value="1"/>
</dbReference>
<comment type="caution">
    <text evidence="3">The sequence shown here is derived from an EMBL/GenBank/DDBJ whole genome shotgun (WGS) entry which is preliminary data.</text>
</comment>
<dbReference type="InterPro" id="IPR001296">
    <property type="entry name" value="Glyco_trans_1"/>
</dbReference>
<keyword evidence="4" id="KW-1185">Reference proteome</keyword>
<name>A0ABW4XMA1_9GAMM</name>
<feature type="domain" description="Glycosyltransferase subfamily 4-like N-terminal" evidence="2">
    <location>
        <begin position="17"/>
        <end position="177"/>
    </location>
</feature>
<dbReference type="PANTHER" id="PTHR12526">
    <property type="entry name" value="GLYCOSYLTRANSFERASE"/>
    <property type="match status" value="1"/>
</dbReference>
<protein>
    <submittedName>
        <fullName evidence="3">N-acetyl-alpha-D-glucosaminyl L-malate synthase BshA</fullName>
    </submittedName>
</protein>
<evidence type="ECO:0000259" key="2">
    <source>
        <dbReference type="Pfam" id="PF13439"/>
    </source>
</evidence>
<dbReference type="InterPro" id="IPR023881">
    <property type="entry name" value="Thiol_BshA"/>
</dbReference>
<evidence type="ECO:0000313" key="4">
    <source>
        <dbReference type="Proteomes" id="UP001597380"/>
    </source>
</evidence>
<dbReference type="Proteomes" id="UP001597380">
    <property type="component" value="Unassembled WGS sequence"/>
</dbReference>
<dbReference type="Pfam" id="PF00534">
    <property type="entry name" value="Glycos_transf_1"/>
    <property type="match status" value="1"/>
</dbReference>
<evidence type="ECO:0000313" key="3">
    <source>
        <dbReference type="EMBL" id="MFD2096264.1"/>
    </source>
</evidence>
<dbReference type="InterPro" id="IPR028098">
    <property type="entry name" value="Glyco_trans_4-like_N"/>
</dbReference>
<dbReference type="RefSeq" id="WP_345339357.1">
    <property type="nucleotide sequence ID" value="NZ_BAABLI010000008.1"/>
</dbReference>
<dbReference type="EMBL" id="JBHUHT010000012">
    <property type="protein sequence ID" value="MFD2096264.1"/>
    <property type="molecule type" value="Genomic_DNA"/>
</dbReference>
<sequence length="379" mass="42006">MVEQKQLKIAIICRAGMGGSSIMATTLAMRLAERGHLIHLFATKSPFALDKAPENLTFVKIDLPATELLSGPPETLATTGTLERFAREHEFDIIHSHYAVPYAVSAEIARQVGDLKCKLVITLHGTDVSQLGRTPSMRPPIKWALKNADAITAVSHNLRDMALETYGEELNIQTINNFLVEKLPKITPEERKEMRASLGISEAENVLVHASNFRTVKRTDDIIDAFYRVCRTHDAKLVMFGDGPQKKHCQYLAHYLGISDKVIFPGKVKQCGRWLGIGDINLLLSAEESFGLVLLEGFAQNVPTVATKVGGIPEVVIEGENGLLCEATNPIDAGRKIRCLLNNPPKLREMKENAPKILEEFSEEAIMSQYEALYYSLVD</sequence>
<gene>
    <name evidence="3" type="primary">bshA</name>
    <name evidence="3" type="ORF">ACFSJ3_09745</name>
</gene>
<proteinExistence type="predicted"/>
<dbReference type="Gene3D" id="3.40.50.2000">
    <property type="entry name" value="Glycogen Phosphorylase B"/>
    <property type="match status" value="2"/>
</dbReference>
<dbReference type="Pfam" id="PF13439">
    <property type="entry name" value="Glyco_transf_4"/>
    <property type="match status" value="1"/>
</dbReference>
<dbReference type="PANTHER" id="PTHR12526:SF599">
    <property type="entry name" value="N-ACETYL-ALPHA-D-GLUCOSAMINYL L-MALATE SYNTHASE"/>
    <property type="match status" value="1"/>
</dbReference>
<accession>A0ABW4XMA1</accession>
<feature type="domain" description="Glycosyl transferase family 1" evidence="1">
    <location>
        <begin position="191"/>
        <end position="356"/>
    </location>
</feature>